<dbReference type="InterPro" id="IPR011604">
    <property type="entry name" value="PDDEXK-like_dom_sf"/>
</dbReference>
<evidence type="ECO:0000313" key="3">
    <source>
        <dbReference type="Proteomes" id="UP000664628"/>
    </source>
</evidence>
<dbReference type="EMBL" id="JAFMYW010000001">
    <property type="protein sequence ID" value="MBO0947464.1"/>
    <property type="molecule type" value="Genomic_DNA"/>
</dbReference>
<accession>A0ABS3JBU0</accession>
<sequence>MTFLQQTANYIYAKHSATAQQPLDHVWVILPTRRAVTVFQQELASLADRPMLAPHMVAVDDFITEAAGVQLIDNVSLLFELYDVFRELDKNIEFEQFVGWASVLLNDLDRIDQYRIDPNYLFEYLTEAKAIERWTPENHQHTPALPHTPAVSNYFGLFSNLKAAYYSLRKRLLAAGLAYRGMAYRLLADDVRLRVLDNPAYEKIYFVGFNALTASEEHIIRVLTNTPKAELIWDVDSYYLDDPEQEAGYFLRQYKNQKGFSGFKNRTGHVGQGGAESVGIGNTLTTTPKQMRMVGVPTASLQAKVAGQLVDQFDAEDDAPSIRTVIVLADETLLVPVLYSLNESVSDLNVTMGLSLRSSLLFTLIDTVFEMQRTMMEFRTTEGGASKIPKFHHRQVVKLLNHPFVRQYEKLHGLLAPDQVNELPRPLLDWILSEVVTGKRAYLGEHEMLDLGQGDPLFGVLFKRWRPNHPSDAINALFKLIDLLRDVYRHSQDTIEIEYLYLFFSLLKQLETTLNRQTEAAKLAKNAPAVTVRSFQQFLYELIRQTTIPFTSEGDSRIQLMGLLETRTLDFERVIILSANEGVLPQSRRMNSLIPFDIAIEVGLPTYREQEAITAYHLYRLLQRASDVTFLYTTTADAYGNSKGEPSRFLRQIEHELVQAANGNIRFSKPLVRVADGAGRTDTVILSVPKTDTIREALKTYLTENGLYPTALNHFVACSMRFYFERVVKIREEEEVDERIDSAEFGTWLHNTMESLDKNYRMLDLPVTPDLVQRVLEDEYRNLMKGRVADTGYNLLFYQLAKDLMQAFQTYQNQETIEKGIRVLATERTLQTYLPVDIGGDVVQVKIGGKIDRLEQLADGTIRIVDYKSGVVKLPTKIENLAESLTSLADKDNKWEKIRQLWLYKYLILKENQYPDKPVEAGFYSLRTFQKEPAFLTNRVAFSDDNNRDTYITETEALLTQMVQRMFDTTAPFAMTDNIETCKYCNYTKICGR</sequence>
<dbReference type="InterPro" id="IPR038726">
    <property type="entry name" value="PDDEXK_AddAB-type"/>
</dbReference>
<dbReference type="Proteomes" id="UP000664628">
    <property type="component" value="Unassembled WGS sequence"/>
</dbReference>
<proteinExistence type="predicted"/>
<keyword evidence="3" id="KW-1185">Reference proteome</keyword>
<dbReference type="InterPro" id="IPR011335">
    <property type="entry name" value="Restrct_endonuc-II-like"/>
</dbReference>
<comment type="caution">
    <text evidence="2">The sequence shown here is derived from an EMBL/GenBank/DDBJ whole genome shotgun (WGS) entry which is preliminary data.</text>
</comment>
<dbReference type="InterPro" id="IPR027417">
    <property type="entry name" value="P-loop_NTPase"/>
</dbReference>
<dbReference type="Pfam" id="PF12705">
    <property type="entry name" value="PDDEXK_1"/>
    <property type="match status" value="1"/>
</dbReference>
<evidence type="ECO:0000259" key="1">
    <source>
        <dbReference type="Pfam" id="PF12705"/>
    </source>
</evidence>
<dbReference type="SUPFAM" id="SSF52540">
    <property type="entry name" value="P-loop containing nucleoside triphosphate hydrolases"/>
    <property type="match status" value="1"/>
</dbReference>
<organism evidence="2 3">
    <name type="scientific">Fibrella forsythiae</name>
    <dbReference type="NCBI Taxonomy" id="2817061"/>
    <lineage>
        <taxon>Bacteria</taxon>
        <taxon>Pseudomonadati</taxon>
        <taxon>Bacteroidota</taxon>
        <taxon>Cytophagia</taxon>
        <taxon>Cytophagales</taxon>
        <taxon>Spirosomataceae</taxon>
        <taxon>Fibrella</taxon>
    </lineage>
</organism>
<dbReference type="RefSeq" id="WP_207327372.1">
    <property type="nucleotide sequence ID" value="NZ_JAFMYW010000001.1"/>
</dbReference>
<dbReference type="SUPFAM" id="SSF52980">
    <property type="entry name" value="Restriction endonuclease-like"/>
    <property type="match status" value="1"/>
</dbReference>
<dbReference type="Gene3D" id="3.90.320.10">
    <property type="match status" value="1"/>
</dbReference>
<feature type="domain" description="PD-(D/E)XK endonuclease-like" evidence="1">
    <location>
        <begin position="709"/>
        <end position="991"/>
    </location>
</feature>
<evidence type="ECO:0000313" key="2">
    <source>
        <dbReference type="EMBL" id="MBO0947464.1"/>
    </source>
</evidence>
<protein>
    <submittedName>
        <fullName evidence="2">PD-(D/E)XK nuclease family protein</fullName>
    </submittedName>
</protein>
<gene>
    <name evidence="2" type="ORF">J2I46_02640</name>
</gene>
<name>A0ABS3JBU0_9BACT</name>
<reference evidence="2 3" key="1">
    <citation type="submission" date="2021-03" db="EMBL/GenBank/DDBJ databases">
        <title>Fibrella sp. HMF5405 genome sequencing and assembly.</title>
        <authorList>
            <person name="Kang H."/>
            <person name="Kim H."/>
            <person name="Bae S."/>
            <person name="Joh K."/>
        </authorList>
    </citation>
    <scope>NUCLEOTIDE SEQUENCE [LARGE SCALE GENOMIC DNA]</scope>
    <source>
        <strain evidence="2 3">HMF5405</strain>
    </source>
</reference>
<dbReference type="Gene3D" id="3.40.50.300">
    <property type="entry name" value="P-loop containing nucleotide triphosphate hydrolases"/>
    <property type="match status" value="1"/>
</dbReference>